<dbReference type="SUPFAM" id="SSF53756">
    <property type="entry name" value="UDP-Glycosyltransferase/glycogen phosphorylase"/>
    <property type="match status" value="1"/>
</dbReference>
<name>A0AA89CV24_CLONO</name>
<sequence>MIGASDILLDIERKFKLFDLELREFRFWYMSRYKIYELIRSSMTSKNKVSSEDKNTLNLKKSFSNFKYLKSFKLGKNKYCNSDILCVSGTTLRRQIVEKKYFDVIFDFIGKYDKDNSYAILNTLSGNGFISNYYTPKCYNMSNLTLSNHFVKKIYKFILNHEEIKYIEDKFKEVENYLKQEYNIDLDLCKIVCGQTAILLENYKAALNVIKRVNPKVLYVECAYSPTHLLFVYAAKNLNIPVVEFQHGLISDKHIGYKYNKETYKKDPVPDYICVYGSYFGQMIQNMNPDLKLNIIEYGNLLLYEEVSKEFNNHTNNYNNKNTDTYDYLITTQGEEFAKYWNEFLLRLLEVDKSSNILLKVHPNEIMIYKQLYGQILSNPRVTFAENYNIYDCLKMSKKHLSCFSTCHYEALVYNVPTYVVKFPGWEHVSRLKNYNVGFFDTADEFVSYINIKEEKENILFDKFKKDFFDIDSDKINIKKVEEKIVGFNNLFTKSM</sequence>
<dbReference type="Proteomes" id="UP000030016">
    <property type="component" value="Unassembled WGS sequence"/>
</dbReference>
<protein>
    <submittedName>
        <fullName evidence="1">Capsule biosynthesis protein</fullName>
    </submittedName>
</protein>
<reference evidence="1 2" key="1">
    <citation type="submission" date="2014-01" db="EMBL/GenBank/DDBJ databases">
        <title>Plasmidome dynamics in the species complex Clostridium novyi sensu lato converts strains of independent lineages into distinctly different pathogens.</title>
        <authorList>
            <person name="Skarin H."/>
            <person name="Segerman B."/>
        </authorList>
    </citation>
    <scope>NUCLEOTIDE SEQUENCE [LARGE SCALE GENOMIC DNA]</scope>
    <source>
        <strain evidence="1 2">4570</strain>
    </source>
</reference>
<organism evidence="1 2">
    <name type="scientific">Clostridium novyi A str. 4570</name>
    <dbReference type="NCBI Taxonomy" id="1444290"/>
    <lineage>
        <taxon>Bacteria</taxon>
        <taxon>Bacillati</taxon>
        <taxon>Bacillota</taxon>
        <taxon>Clostridia</taxon>
        <taxon>Eubacteriales</taxon>
        <taxon>Clostridiaceae</taxon>
        <taxon>Clostridium</taxon>
    </lineage>
</organism>
<comment type="caution">
    <text evidence="1">The sequence shown here is derived from an EMBL/GenBank/DDBJ whole genome shotgun (WGS) entry which is preliminary data.</text>
</comment>
<dbReference type="RefSeq" id="WP_039247955.1">
    <property type="nucleotide sequence ID" value="NZ_JDRX01000001.1"/>
</dbReference>
<dbReference type="AlphaFoldDB" id="A0AA89CV24"/>
<evidence type="ECO:0000313" key="1">
    <source>
        <dbReference type="EMBL" id="KGN03503.1"/>
    </source>
</evidence>
<accession>A0AA89CV24</accession>
<gene>
    <name evidence="1" type="ORF">Z969_00605</name>
</gene>
<dbReference type="EMBL" id="JDRX01000001">
    <property type="protein sequence ID" value="KGN03503.1"/>
    <property type="molecule type" value="Genomic_DNA"/>
</dbReference>
<proteinExistence type="predicted"/>
<evidence type="ECO:0000313" key="2">
    <source>
        <dbReference type="Proteomes" id="UP000030016"/>
    </source>
</evidence>